<reference evidence="1 2" key="1">
    <citation type="journal article" date="2018" name="Int. J. Syst. Evol. Microbiol.">
        <title>Paraburkholderia azotifigens sp. nov., a nitrogen-fixing bacterium isolated from paddy soil.</title>
        <authorList>
            <person name="Choi G.M."/>
            <person name="Im W.T."/>
        </authorList>
    </citation>
    <scope>NUCLEOTIDE SEQUENCE [LARGE SCALE GENOMIC DNA]</scope>
    <source>
        <strain evidence="1 2">NF 2-5-3</strain>
    </source>
</reference>
<organism evidence="1 2">
    <name type="scientific">Paraburkholderia azotifigens</name>
    <dbReference type="NCBI Taxonomy" id="2057004"/>
    <lineage>
        <taxon>Bacteria</taxon>
        <taxon>Pseudomonadati</taxon>
        <taxon>Pseudomonadota</taxon>
        <taxon>Betaproteobacteria</taxon>
        <taxon>Burkholderiales</taxon>
        <taxon>Burkholderiaceae</taxon>
        <taxon>Paraburkholderia</taxon>
    </lineage>
</organism>
<dbReference type="Proteomes" id="UP000321776">
    <property type="component" value="Unassembled WGS sequence"/>
</dbReference>
<comment type="caution">
    <text evidence="1">The sequence shown here is derived from an EMBL/GenBank/DDBJ whole genome shotgun (WGS) entry which is preliminary data.</text>
</comment>
<dbReference type="RefSeq" id="WP_147234130.1">
    <property type="nucleotide sequence ID" value="NZ_VOQS01000001.1"/>
</dbReference>
<evidence type="ECO:0000313" key="1">
    <source>
        <dbReference type="EMBL" id="TXC88070.1"/>
    </source>
</evidence>
<gene>
    <name evidence="1" type="ORF">FRZ40_11035</name>
</gene>
<name>A0A5C6VT15_9BURK</name>
<dbReference type="AlphaFoldDB" id="A0A5C6VT15"/>
<sequence length="465" mass="52102">MSNQAIASYLPDLQLIKLGADLPAFADPENPRGIEGPHELAYFFHEWVHFFHNVSTIHGLSAFANLVHLWGHFRSSIGEDGLSRGSASLSDQENLWLHQKFAFSNAERARRPNPLPPGAKVELVTVTGVNFRDASLPGLPLTTRVIVCDLEIHNDQGDHFPAKVEIGSHEIVESVACMLEERLTRKCGATPRPLEFAPYYLLRVLAQHVAPTLSDECVAACGLAALQDSDPPSTLLDVLRRAELEKTKGNDPLQFVANTQSRLLHDARKWIDERLEEIETRFPNDEPMARAVRKTLATIRWNFEFRRHSPLVEFSLIDLIASDCNTLTQILAVFGGCAVLQQRPGYDDDVERDVLVEFVLDTDDNQELYEGRRIMHAAFRFVALHAGRDGSLLATSEIAETRSNMCPYYTTCTTETRKENPTVCAEKPWQTITQGNLCWYGRAVHIIASPEIAARRPVFSTPLQA</sequence>
<accession>A0A5C6VT15</accession>
<dbReference type="EMBL" id="VOQS01000001">
    <property type="protein sequence ID" value="TXC88070.1"/>
    <property type="molecule type" value="Genomic_DNA"/>
</dbReference>
<protein>
    <submittedName>
        <fullName evidence="1">Uncharacterized protein</fullName>
    </submittedName>
</protein>
<proteinExistence type="predicted"/>
<evidence type="ECO:0000313" key="2">
    <source>
        <dbReference type="Proteomes" id="UP000321776"/>
    </source>
</evidence>